<feature type="domain" description="Cationic amino acid transporter C-terminal" evidence="4">
    <location>
        <begin position="104"/>
        <end position="153"/>
    </location>
</feature>
<gene>
    <name evidence="5" type="primary">gb27080</name>
    <name evidence="5" type="ORF">PR202_gb27080</name>
</gene>
<reference evidence="5" key="1">
    <citation type="journal article" date="2018" name="DNA Res.">
        <title>Multiple hybrid de novo genome assembly of finger millet, an orphan allotetraploid crop.</title>
        <authorList>
            <person name="Hatakeyama M."/>
            <person name="Aluri S."/>
            <person name="Balachadran M.T."/>
            <person name="Sivarajan S.R."/>
            <person name="Patrignani A."/>
            <person name="Gruter S."/>
            <person name="Poveda L."/>
            <person name="Shimizu-Inatsugi R."/>
            <person name="Baeten J."/>
            <person name="Francoijs K.J."/>
            <person name="Nataraja K.N."/>
            <person name="Reddy Y.A.N."/>
            <person name="Phadnis S."/>
            <person name="Ravikumar R.L."/>
            <person name="Schlapbach R."/>
            <person name="Sreeman S.M."/>
            <person name="Shimizu K.K."/>
        </authorList>
    </citation>
    <scope>NUCLEOTIDE SEQUENCE</scope>
</reference>
<dbReference type="GO" id="GO:0005313">
    <property type="term" value="F:L-glutamate transmembrane transporter activity"/>
    <property type="evidence" value="ECO:0007669"/>
    <property type="project" value="TreeGrafter"/>
</dbReference>
<feature type="transmembrane region" description="Helical" evidence="3">
    <location>
        <begin position="131"/>
        <end position="151"/>
    </location>
</feature>
<reference evidence="5" key="2">
    <citation type="submission" date="2021-12" db="EMBL/GenBank/DDBJ databases">
        <title>Resequencing data analysis of finger millet.</title>
        <authorList>
            <person name="Hatakeyama M."/>
            <person name="Aluri S."/>
            <person name="Balachadran M.T."/>
            <person name="Sivarajan S.R."/>
            <person name="Poveda L."/>
            <person name="Shimizu-Inatsugi R."/>
            <person name="Schlapbach R."/>
            <person name="Sreeman S.M."/>
            <person name="Shimizu K.K."/>
        </authorList>
    </citation>
    <scope>NUCLEOTIDE SEQUENCE</scope>
</reference>
<dbReference type="Pfam" id="PF13906">
    <property type="entry name" value="AA_permease_C"/>
    <property type="match status" value="1"/>
</dbReference>
<dbReference type="AlphaFoldDB" id="A0AAV5FUX6"/>
<dbReference type="Proteomes" id="UP001054889">
    <property type="component" value="Unassembled WGS sequence"/>
</dbReference>
<dbReference type="PANTHER" id="PTHR43243:SF22">
    <property type="entry name" value="CATIONIC AMINO ACID TRANSPORTER 5"/>
    <property type="match status" value="1"/>
</dbReference>
<feature type="region of interest" description="Disordered" evidence="2">
    <location>
        <begin position="1"/>
        <end position="37"/>
    </location>
</feature>
<comment type="similarity">
    <text evidence="1">Belongs to the amino acid-polyamine-organocation (APC) superfamily. Cationic amino acid transporter (CAT) (TC 2.A.3.3) family.</text>
</comment>
<organism evidence="5 6">
    <name type="scientific">Eleusine coracana subsp. coracana</name>
    <dbReference type="NCBI Taxonomy" id="191504"/>
    <lineage>
        <taxon>Eukaryota</taxon>
        <taxon>Viridiplantae</taxon>
        <taxon>Streptophyta</taxon>
        <taxon>Embryophyta</taxon>
        <taxon>Tracheophyta</taxon>
        <taxon>Spermatophyta</taxon>
        <taxon>Magnoliopsida</taxon>
        <taxon>Liliopsida</taxon>
        <taxon>Poales</taxon>
        <taxon>Poaceae</taxon>
        <taxon>PACMAD clade</taxon>
        <taxon>Chloridoideae</taxon>
        <taxon>Cynodonteae</taxon>
        <taxon>Eleusininae</taxon>
        <taxon>Eleusine</taxon>
    </lineage>
</organism>
<feature type="compositionally biased region" description="Low complexity" evidence="2">
    <location>
        <begin position="11"/>
        <end position="37"/>
    </location>
</feature>
<accession>A0AAV5FUX6</accession>
<comment type="caution">
    <text evidence="5">The sequence shown here is derived from an EMBL/GenBank/DDBJ whole genome shotgun (WGS) entry which is preliminary data.</text>
</comment>
<feature type="transmembrane region" description="Helical" evidence="3">
    <location>
        <begin position="49"/>
        <end position="68"/>
    </location>
</feature>
<sequence length="250" mass="26585">MPQRREATGAGARTTSSPSRPSRAGARTARRYATPRPASVTASPAAQRFVALLLLVIGASIGIAAYWGAAPERWAGYVALVPAWAAGTLGIQVLVPMARTPKVWGVPMLPWLPSLSIATNLFLMGSLGKDAFVRFGVCTALMLLYYVLVGLHATYDVAHGKDEGDVVVAAAGKEEKLDVEKDGAADKIMDGNRLCFRSRRCPLLPAAPPPPPPAPRQPTCSSYVPISPAPSRIYLEHSFMIGIATVQVQK</sequence>
<evidence type="ECO:0000256" key="2">
    <source>
        <dbReference type="SAM" id="MobiDB-lite"/>
    </source>
</evidence>
<feature type="transmembrane region" description="Helical" evidence="3">
    <location>
        <begin position="107"/>
        <end position="125"/>
    </location>
</feature>
<name>A0AAV5FUX6_ELECO</name>
<evidence type="ECO:0000256" key="3">
    <source>
        <dbReference type="SAM" id="Phobius"/>
    </source>
</evidence>
<feature type="transmembrane region" description="Helical" evidence="3">
    <location>
        <begin position="74"/>
        <end position="95"/>
    </location>
</feature>
<keyword evidence="3" id="KW-0812">Transmembrane</keyword>
<proteinExistence type="inferred from homology"/>
<keyword evidence="6" id="KW-1185">Reference proteome</keyword>
<dbReference type="InterPro" id="IPR029485">
    <property type="entry name" value="CAT_C"/>
</dbReference>
<dbReference type="EMBL" id="BQKI01000095">
    <property type="protein sequence ID" value="GJN38071.1"/>
    <property type="molecule type" value="Genomic_DNA"/>
</dbReference>
<dbReference type="GO" id="GO:0005886">
    <property type="term" value="C:plasma membrane"/>
    <property type="evidence" value="ECO:0007669"/>
    <property type="project" value="TreeGrafter"/>
</dbReference>
<evidence type="ECO:0000313" key="6">
    <source>
        <dbReference type="Proteomes" id="UP001054889"/>
    </source>
</evidence>
<dbReference type="PANTHER" id="PTHR43243">
    <property type="entry name" value="INNER MEMBRANE TRANSPORTER YGJI-RELATED"/>
    <property type="match status" value="1"/>
</dbReference>
<evidence type="ECO:0000256" key="1">
    <source>
        <dbReference type="ARBA" id="ARBA00008572"/>
    </source>
</evidence>
<protein>
    <recommendedName>
        <fullName evidence="4">Cationic amino acid transporter C-terminal domain-containing protein</fullName>
    </recommendedName>
</protein>
<keyword evidence="3" id="KW-0472">Membrane</keyword>
<keyword evidence="3" id="KW-1133">Transmembrane helix</keyword>
<evidence type="ECO:0000259" key="4">
    <source>
        <dbReference type="Pfam" id="PF13906"/>
    </source>
</evidence>
<evidence type="ECO:0000313" key="5">
    <source>
        <dbReference type="EMBL" id="GJN38071.1"/>
    </source>
</evidence>
<dbReference type="GO" id="GO:0015189">
    <property type="term" value="F:L-lysine transmembrane transporter activity"/>
    <property type="evidence" value="ECO:0007669"/>
    <property type="project" value="TreeGrafter"/>
</dbReference>